<feature type="signal peptide" evidence="9">
    <location>
        <begin position="1"/>
        <end position="24"/>
    </location>
</feature>
<dbReference type="OrthoDB" id="9758917at2"/>
<sequence>MKKTTTLLSAALLVAGLTALPAQAALPNAVEGQALPSLAPMIERVSPAVVSVSVEGTQTARQSIPEPFRFFFGPNPHGQERSRPFRGLGSGVIVDADKGYVITNHHVIDNADKIVINLSDGREFEAKLIGSDPDTDVAVLQVEADELTAVKMSDSDKLKVGDFTVAIGNPFGLGQTVTSGIVSALARGLDGDGYQSFIQTDAAINSGNSGGALVNLNGELIGINTAIIAPSGGNVGIGFAIPINMVQNLTSQILEFGEVRRGVLGILGGELNNETAQLFGLDTKHGAYVSQVLPDSAAAAAGLQAGDIIIRLNGKKIKTFQELRAKVATMGAGATVSLGLIRDGEEENVEVTLNEAPGESVQASVIHPALEGAKLSSFKEGDVSGVSVSELADRSPAAGNGLQVGDVITGVSLMNRGRTPISDLGELRELLDDYEGPFAASVMRDGSTLMVILR</sequence>
<evidence type="ECO:0000256" key="1">
    <source>
        <dbReference type="ARBA" id="ARBA00010541"/>
    </source>
</evidence>
<organism evidence="11 12">
    <name type="scientific">Ferrimonas marina</name>
    <dbReference type="NCBI Taxonomy" id="299255"/>
    <lineage>
        <taxon>Bacteria</taxon>
        <taxon>Pseudomonadati</taxon>
        <taxon>Pseudomonadota</taxon>
        <taxon>Gammaproteobacteria</taxon>
        <taxon>Alteromonadales</taxon>
        <taxon>Ferrimonadaceae</taxon>
        <taxon>Ferrimonas</taxon>
    </lineage>
</organism>
<evidence type="ECO:0000256" key="9">
    <source>
        <dbReference type="SAM" id="SignalP"/>
    </source>
</evidence>
<evidence type="ECO:0000313" key="11">
    <source>
        <dbReference type="EMBL" id="SHI06153.1"/>
    </source>
</evidence>
<gene>
    <name evidence="11" type="ORF">SAMN02745129_3920</name>
</gene>
<dbReference type="PRINTS" id="PR00834">
    <property type="entry name" value="PROTEASES2C"/>
</dbReference>
<dbReference type="FunFam" id="2.40.10.120:FF:000001">
    <property type="entry name" value="Periplasmic serine endoprotease DegP-like"/>
    <property type="match status" value="1"/>
</dbReference>
<evidence type="ECO:0000259" key="10">
    <source>
        <dbReference type="PROSITE" id="PS50106"/>
    </source>
</evidence>
<dbReference type="Gene3D" id="2.30.42.10">
    <property type="match status" value="2"/>
</dbReference>
<dbReference type="RefSeq" id="WP_067662832.1">
    <property type="nucleotide sequence ID" value="NZ_FQXG01000006.1"/>
</dbReference>
<dbReference type="PANTHER" id="PTHR22939:SF129">
    <property type="entry name" value="SERINE PROTEASE HTRA2, MITOCHONDRIAL"/>
    <property type="match status" value="1"/>
</dbReference>
<dbReference type="FunFam" id="2.40.10.10:FF:000001">
    <property type="entry name" value="Periplasmic serine protease DegS"/>
    <property type="match status" value="1"/>
</dbReference>
<feature type="active site" description="Charge relay system" evidence="7">
    <location>
        <position position="106"/>
    </location>
</feature>
<keyword evidence="5" id="KW-0378">Hydrolase</keyword>
<dbReference type="PROSITE" id="PS50106">
    <property type="entry name" value="PDZ"/>
    <property type="match status" value="1"/>
</dbReference>
<dbReference type="SUPFAM" id="SSF50156">
    <property type="entry name" value="PDZ domain-like"/>
    <property type="match status" value="2"/>
</dbReference>
<dbReference type="Gene3D" id="2.40.10.120">
    <property type="match status" value="1"/>
</dbReference>
<feature type="active site" description="Charge relay system" evidence="7">
    <location>
        <position position="209"/>
    </location>
</feature>
<accession>A0A1M5Y3S6</accession>
<protein>
    <submittedName>
        <fullName evidence="11">Serine protease DegQ</fullName>
    </submittedName>
</protein>
<feature type="binding site" evidence="8">
    <location>
        <position position="106"/>
    </location>
    <ligand>
        <name>substrate</name>
    </ligand>
</feature>
<keyword evidence="6" id="KW-0720">Serine protease</keyword>
<dbReference type="GO" id="GO:0042597">
    <property type="term" value="C:periplasmic space"/>
    <property type="evidence" value="ECO:0007669"/>
    <property type="project" value="TreeGrafter"/>
</dbReference>
<feature type="binding site" evidence="8">
    <location>
        <position position="55"/>
    </location>
    <ligand>
        <name>substrate</name>
    </ligand>
</feature>
<dbReference type="InterPro" id="IPR011782">
    <property type="entry name" value="Pept_S1C_Do"/>
</dbReference>
<dbReference type="InterPro" id="IPR009003">
    <property type="entry name" value="Peptidase_S1_PA"/>
</dbReference>
<feature type="binding site" evidence="8">
    <location>
        <begin position="225"/>
        <end position="229"/>
    </location>
    <ligand>
        <name>substrate</name>
    </ligand>
</feature>
<feature type="active site" description="Charge relay system" evidence="7">
    <location>
        <position position="136"/>
    </location>
</feature>
<dbReference type="NCBIfam" id="TIGR02037">
    <property type="entry name" value="degP_htrA_DO"/>
    <property type="match status" value="1"/>
</dbReference>
<keyword evidence="2 11" id="KW-0645">Protease</keyword>
<dbReference type="GO" id="GO:0006515">
    <property type="term" value="P:protein quality control for misfolded or incompletely synthesized proteins"/>
    <property type="evidence" value="ECO:0007669"/>
    <property type="project" value="TreeGrafter"/>
</dbReference>
<feature type="binding site" evidence="8">
    <location>
        <begin position="207"/>
        <end position="209"/>
    </location>
    <ligand>
        <name>substrate</name>
    </ligand>
</feature>
<comment type="similarity">
    <text evidence="1">Belongs to the peptidase S1C family.</text>
</comment>
<evidence type="ECO:0000256" key="7">
    <source>
        <dbReference type="PIRSR" id="PIRSR611782-1"/>
    </source>
</evidence>
<feature type="binding site" evidence="8">
    <location>
        <position position="136"/>
    </location>
    <ligand>
        <name>substrate</name>
    </ligand>
</feature>
<keyword evidence="4" id="KW-0677">Repeat</keyword>
<dbReference type="Pfam" id="PF13365">
    <property type="entry name" value="Trypsin_2"/>
    <property type="match status" value="1"/>
</dbReference>
<evidence type="ECO:0000313" key="12">
    <source>
        <dbReference type="Proteomes" id="UP000184268"/>
    </source>
</evidence>
<evidence type="ECO:0000256" key="2">
    <source>
        <dbReference type="ARBA" id="ARBA00022670"/>
    </source>
</evidence>
<keyword evidence="12" id="KW-1185">Reference proteome</keyword>
<dbReference type="Proteomes" id="UP000184268">
    <property type="component" value="Unassembled WGS sequence"/>
</dbReference>
<evidence type="ECO:0000256" key="5">
    <source>
        <dbReference type="ARBA" id="ARBA00022801"/>
    </source>
</evidence>
<dbReference type="STRING" id="299255.SAMN02745129_3920"/>
<dbReference type="PANTHER" id="PTHR22939">
    <property type="entry name" value="SERINE PROTEASE FAMILY S1C HTRA-RELATED"/>
    <property type="match status" value="1"/>
</dbReference>
<dbReference type="InterPro" id="IPR001940">
    <property type="entry name" value="Peptidase_S1C"/>
</dbReference>
<evidence type="ECO:0000256" key="6">
    <source>
        <dbReference type="ARBA" id="ARBA00022825"/>
    </source>
</evidence>
<evidence type="ECO:0000256" key="4">
    <source>
        <dbReference type="ARBA" id="ARBA00022737"/>
    </source>
</evidence>
<dbReference type="AlphaFoldDB" id="A0A1M5Y3S6"/>
<evidence type="ECO:0000256" key="3">
    <source>
        <dbReference type="ARBA" id="ARBA00022729"/>
    </source>
</evidence>
<evidence type="ECO:0000256" key="8">
    <source>
        <dbReference type="PIRSR" id="PIRSR611782-2"/>
    </source>
</evidence>
<dbReference type="SUPFAM" id="SSF50494">
    <property type="entry name" value="Trypsin-like serine proteases"/>
    <property type="match status" value="1"/>
</dbReference>
<name>A0A1M5Y3S6_9GAMM</name>
<feature type="domain" description="PDZ" evidence="10">
    <location>
        <begin position="253"/>
        <end position="344"/>
    </location>
</feature>
<proteinExistence type="inferred from homology"/>
<keyword evidence="3 9" id="KW-0732">Signal</keyword>
<feature type="chain" id="PRO_5039432555" evidence="9">
    <location>
        <begin position="25"/>
        <end position="454"/>
    </location>
</feature>
<dbReference type="Pfam" id="PF13180">
    <property type="entry name" value="PDZ_2"/>
    <property type="match status" value="1"/>
</dbReference>
<feature type="binding site" evidence="8">
    <location>
        <begin position="264"/>
        <end position="268"/>
    </location>
    <ligand>
        <name>substrate</name>
    </ligand>
</feature>
<dbReference type="EMBL" id="FQXG01000006">
    <property type="protein sequence ID" value="SHI06153.1"/>
    <property type="molecule type" value="Genomic_DNA"/>
</dbReference>
<dbReference type="InterPro" id="IPR036034">
    <property type="entry name" value="PDZ_sf"/>
</dbReference>
<dbReference type="SMART" id="SM00228">
    <property type="entry name" value="PDZ"/>
    <property type="match status" value="2"/>
</dbReference>
<dbReference type="FunFam" id="2.30.42.10:FF:000037">
    <property type="entry name" value="Periplasmic serine endoprotease DegP-like"/>
    <property type="match status" value="1"/>
</dbReference>
<reference evidence="11 12" key="1">
    <citation type="submission" date="2016-11" db="EMBL/GenBank/DDBJ databases">
        <authorList>
            <person name="Jaros S."/>
            <person name="Januszkiewicz K."/>
            <person name="Wedrychowicz H."/>
        </authorList>
    </citation>
    <scope>NUCLEOTIDE SEQUENCE [LARGE SCALE GENOMIC DNA]</scope>
    <source>
        <strain evidence="11 12">DSM 16917</strain>
    </source>
</reference>
<dbReference type="GO" id="GO:0004252">
    <property type="term" value="F:serine-type endopeptidase activity"/>
    <property type="evidence" value="ECO:0007669"/>
    <property type="project" value="InterPro"/>
</dbReference>
<dbReference type="InterPro" id="IPR001478">
    <property type="entry name" value="PDZ"/>
</dbReference>